<dbReference type="Gene3D" id="3.30.1390.30">
    <property type="entry name" value="Penicillin-binding protein 2a, domain 3"/>
    <property type="match status" value="1"/>
</dbReference>
<keyword evidence="5 11" id="KW-0812">Transmembrane</keyword>
<comment type="similarity">
    <text evidence="3">Belongs to the transpeptidase family.</text>
</comment>
<feature type="transmembrane region" description="Helical" evidence="11">
    <location>
        <begin position="12"/>
        <end position="35"/>
    </location>
</feature>
<keyword evidence="7" id="KW-0573">Peptidoglycan synthesis</keyword>
<evidence type="ECO:0000256" key="7">
    <source>
        <dbReference type="ARBA" id="ARBA00022984"/>
    </source>
</evidence>
<comment type="subcellular location">
    <subcellularLocation>
        <location evidence="2">Cell membrane</location>
    </subcellularLocation>
    <subcellularLocation>
        <location evidence="1">Membrane</location>
        <topology evidence="1">Single-pass membrane protein</topology>
    </subcellularLocation>
</comment>
<dbReference type="GO" id="GO:0008658">
    <property type="term" value="F:penicillin binding"/>
    <property type="evidence" value="ECO:0007669"/>
    <property type="project" value="InterPro"/>
</dbReference>
<keyword evidence="8 11" id="KW-1133">Transmembrane helix</keyword>
<accession>A0A0E4GE98</accession>
<evidence type="ECO:0000259" key="13">
    <source>
        <dbReference type="Pfam" id="PF03717"/>
    </source>
</evidence>
<dbReference type="AlphaFoldDB" id="A0A0E4GE98"/>
<evidence type="ECO:0000256" key="2">
    <source>
        <dbReference type="ARBA" id="ARBA00004236"/>
    </source>
</evidence>
<evidence type="ECO:0000256" key="9">
    <source>
        <dbReference type="ARBA" id="ARBA00023136"/>
    </source>
</evidence>
<dbReference type="InterPro" id="IPR050515">
    <property type="entry name" value="Beta-lactam/transpept"/>
</dbReference>
<dbReference type="InterPro" id="IPR005311">
    <property type="entry name" value="PBP_dimer"/>
</dbReference>
<dbReference type="SUPFAM" id="SSF56601">
    <property type="entry name" value="beta-lactamase/transpeptidase-like"/>
    <property type="match status" value="1"/>
</dbReference>
<evidence type="ECO:0000313" key="15">
    <source>
        <dbReference type="Proteomes" id="UP000045545"/>
    </source>
</evidence>
<protein>
    <submittedName>
        <fullName evidence="14">Penicillin-binding protein, transpeptidase</fullName>
    </submittedName>
</protein>
<dbReference type="Pfam" id="PF03717">
    <property type="entry name" value="PBP_dimer"/>
    <property type="match status" value="1"/>
</dbReference>
<dbReference type="InterPro" id="IPR036138">
    <property type="entry name" value="PBP_dimer_sf"/>
</dbReference>
<evidence type="ECO:0000256" key="10">
    <source>
        <dbReference type="ARBA" id="ARBA00023316"/>
    </source>
</evidence>
<dbReference type="GO" id="GO:0008360">
    <property type="term" value="P:regulation of cell shape"/>
    <property type="evidence" value="ECO:0007669"/>
    <property type="project" value="UniProtKB-KW"/>
</dbReference>
<dbReference type="OrthoDB" id="9757901at2"/>
<keyword evidence="15" id="KW-1185">Reference proteome</keyword>
<dbReference type="RefSeq" id="WP_046498182.1">
    <property type="nucleotide sequence ID" value="NZ_CGIH01000031.1"/>
</dbReference>
<evidence type="ECO:0000256" key="8">
    <source>
        <dbReference type="ARBA" id="ARBA00022989"/>
    </source>
</evidence>
<evidence type="ECO:0000256" key="1">
    <source>
        <dbReference type="ARBA" id="ARBA00004167"/>
    </source>
</evidence>
<name>A0A0E4GE98_9FIRM</name>
<evidence type="ECO:0000256" key="6">
    <source>
        <dbReference type="ARBA" id="ARBA00022960"/>
    </source>
</evidence>
<gene>
    <name evidence="14" type="ORF">1914</name>
</gene>
<reference evidence="14 15" key="1">
    <citation type="submission" date="2015-03" db="EMBL/GenBank/DDBJ databases">
        <authorList>
            <person name="Murphy D."/>
        </authorList>
    </citation>
    <scope>NUCLEOTIDE SEQUENCE [LARGE SCALE GENOMIC DNA]</scope>
    <source>
        <strain evidence="14 15">OL-4</strain>
    </source>
</reference>
<feature type="domain" description="Penicillin-binding protein dimerisation" evidence="13">
    <location>
        <begin position="53"/>
        <end position="226"/>
    </location>
</feature>
<feature type="domain" description="Penicillin-binding protein transpeptidase" evidence="12">
    <location>
        <begin position="271"/>
        <end position="661"/>
    </location>
</feature>
<keyword evidence="4" id="KW-1003">Cell membrane</keyword>
<dbReference type="InterPro" id="IPR012338">
    <property type="entry name" value="Beta-lactam/transpept-like"/>
</dbReference>
<dbReference type="GO" id="GO:0071555">
    <property type="term" value="P:cell wall organization"/>
    <property type="evidence" value="ECO:0007669"/>
    <property type="project" value="UniProtKB-KW"/>
</dbReference>
<dbReference type="GO" id="GO:0071972">
    <property type="term" value="F:peptidoglycan L,D-transpeptidase activity"/>
    <property type="evidence" value="ECO:0007669"/>
    <property type="project" value="TreeGrafter"/>
</dbReference>
<organism evidence="14 15">
    <name type="scientific">Syntrophomonas zehnderi OL-4</name>
    <dbReference type="NCBI Taxonomy" id="690567"/>
    <lineage>
        <taxon>Bacteria</taxon>
        <taxon>Bacillati</taxon>
        <taxon>Bacillota</taxon>
        <taxon>Clostridia</taxon>
        <taxon>Eubacteriales</taxon>
        <taxon>Syntrophomonadaceae</taxon>
        <taxon>Syntrophomonas</taxon>
    </lineage>
</organism>
<dbReference type="Pfam" id="PF00905">
    <property type="entry name" value="Transpeptidase"/>
    <property type="match status" value="1"/>
</dbReference>
<sequence>MKQGQFKSAMKVYTYFVMGLLCILLIRLAVVQIFYTDQYQIKASENRIRLVPIKASRGEIYTRDGTPLAANELVYTLSLTYLGKEGQDAMIENLINILSPYYPDVTADLIKEKIELQKFRLFEPVVVMRDIPWDLVVKIEENRQHLPGVTVNTEPLRVYPQDTAAGHILGYIHSINAEELAENENQYSINSLIGKSGIEKQFEKELRGKDGARRVEVDAQGRPVGELVTLQPQPGSNLTLTLDLKLQKVMEKSMEDNLLRLQKKYPKAKVGSAVVLDVKSGEVLAMTSSPVLRPDDFKGQLDNDIVPYYFPSGNRYDPLQPGAATNRAIQATYPPGSTFKPITGMAALESGTIDPFAQEVNCKGAYWISPYIKCTGVHGNLDYFKGMAVSCNTYFQEAGRRAGKDNIIKVAQDFGLGKKTGIDLPGEATGLVPTPAWKKELNSLLINQKYDYLRKQLDEKYAQLLADAADEEKKKSIQRAEKNERARLEAQYKIEYNFETTWQAFDTFNMSIGQGGNQYTVIQLANYAATIANGGYLMQPHLLKSITTPDKKKTQEIKPRVMHETSVSARTLALTRQAMMAVTQRGGTAAFLFTNFPPEVHVAAKTGTAETGRAGDHKDREYHGTFIAFAPAENPQIAFAGVVEYGQHGSESAGWVAKAVFEQYFGIVDHYAAIKAEEDRKKADAIEEIPGLAP</sequence>
<evidence type="ECO:0000256" key="4">
    <source>
        <dbReference type="ARBA" id="ARBA00022475"/>
    </source>
</evidence>
<keyword evidence="6" id="KW-0133">Cell shape</keyword>
<dbReference type="GO" id="GO:0005886">
    <property type="term" value="C:plasma membrane"/>
    <property type="evidence" value="ECO:0007669"/>
    <property type="project" value="UniProtKB-SubCell"/>
</dbReference>
<dbReference type="GO" id="GO:0009252">
    <property type="term" value="P:peptidoglycan biosynthetic process"/>
    <property type="evidence" value="ECO:0007669"/>
    <property type="project" value="UniProtKB-KW"/>
</dbReference>
<dbReference type="EMBL" id="CGIH01000031">
    <property type="protein sequence ID" value="CFX80771.1"/>
    <property type="molecule type" value="Genomic_DNA"/>
</dbReference>
<dbReference type="PANTHER" id="PTHR30627:SF2">
    <property type="entry name" value="PEPTIDOGLYCAN D,D-TRANSPEPTIDASE MRDA"/>
    <property type="match status" value="1"/>
</dbReference>
<evidence type="ECO:0000256" key="3">
    <source>
        <dbReference type="ARBA" id="ARBA00007171"/>
    </source>
</evidence>
<dbReference type="Gene3D" id="3.90.1310.10">
    <property type="entry name" value="Penicillin-binding protein 2a (Domain 2)"/>
    <property type="match status" value="1"/>
</dbReference>
<dbReference type="STRING" id="690567.1914"/>
<dbReference type="Proteomes" id="UP000045545">
    <property type="component" value="Unassembled WGS sequence"/>
</dbReference>
<keyword evidence="9 11" id="KW-0472">Membrane</keyword>
<dbReference type="InterPro" id="IPR001460">
    <property type="entry name" value="PCN-bd_Tpept"/>
</dbReference>
<evidence type="ECO:0000259" key="12">
    <source>
        <dbReference type="Pfam" id="PF00905"/>
    </source>
</evidence>
<dbReference type="Gene3D" id="3.40.710.10">
    <property type="entry name" value="DD-peptidase/beta-lactamase superfamily"/>
    <property type="match status" value="1"/>
</dbReference>
<evidence type="ECO:0000256" key="11">
    <source>
        <dbReference type="SAM" id="Phobius"/>
    </source>
</evidence>
<dbReference type="SUPFAM" id="SSF56519">
    <property type="entry name" value="Penicillin binding protein dimerisation domain"/>
    <property type="match status" value="1"/>
</dbReference>
<evidence type="ECO:0000256" key="5">
    <source>
        <dbReference type="ARBA" id="ARBA00022692"/>
    </source>
</evidence>
<dbReference type="PANTHER" id="PTHR30627">
    <property type="entry name" value="PEPTIDOGLYCAN D,D-TRANSPEPTIDASE"/>
    <property type="match status" value="1"/>
</dbReference>
<evidence type="ECO:0000313" key="14">
    <source>
        <dbReference type="EMBL" id="CFX80771.1"/>
    </source>
</evidence>
<proteinExistence type="inferred from homology"/>
<keyword evidence="10" id="KW-0961">Cell wall biogenesis/degradation</keyword>